<dbReference type="AlphaFoldDB" id="A0A915KTJ3"/>
<dbReference type="Proteomes" id="UP000887565">
    <property type="component" value="Unplaced"/>
</dbReference>
<keyword evidence="1" id="KW-1185">Reference proteome</keyword>
<reference evidence="2" key="1">
    <citation type="submission" date="2022-11" db="UniProtKB">
        <authorList>
            <consortium name="WormBaseParasite"/>
        </authorList>
    </citation>
    <scope>IDENTIFICATION</scope>
</reference>
<accession>A0A915KTJ3</accession>
<evidence type="ECO:0000313" key="2">
    <source>
        <dbReference type="WBParaSite" id="nRc.2.0.1.t42093-RA"/>
    </source>
</evidence>
<evidence type="ECO:0000313" key="1">
    <source>
        <dbReference type="Proteomes" id="UP000887565"/>
    </source>
</evidence>
<proteinExistence type="predicted"/>
<name>A0A915KTJ3_ROMCU</name>
<protein>
    <submittedName>
        <fullName evidence="2">Uncharacterized protein</fullName>
    </submittedName>
</protein>
<organism evidence="1 2">
    <name type="scientific">Romanomermis culicivorax</name>
    <name type="common">Nematode worm</name>
    <dbReference type="NCBI Taxonomy" id="13658"/>
    <lineage>
        <taxon>Eukaryota</taxon>
        <taxon>Metazoa</taxon>
        <taxon>Ecdysozoa</taxon>
        <taxon>Nematoda</taxon>
        <taxon>Enoplea</taxon>
        <taxon>Dorylaimia</taxon>
        <taxon>Mermithida</taxon>
        <taxon>Mermithoidea</taxon>
        <taxon>Mermithidae</taxon>
        <taxon>Romanomermis</taxon>
    </lineage>
</organism>
<sequence>MKDYDDQKNFADFSYCIFYFRVAIIPHSSLGSAPGDLCVVDTGVLDTRTRGFSTMQIRLNVQNINILLSYYYIIVRERDETTRFFPFLFLIGYCTYTEKNTVINVNNDKNEPRVNPICKLAGYSKPTSIIFCN</sequence>
<dbReference type="WBParaSite" id="nRc.2.0.1.t42093-RA">
    <property type="protein sequence ID" value="nRc.2.0.1.t42093-RA"/>
    <property type="gene ID" value="nRc.2.0.1.g42093"/>
</dbReference>